<feature type="transmembrane region" description="Helical" evidence="1">
    <location>
        <begin position="7"/>
        <end position="26"/>
    </location>
</feature>
<dbReference type="Proteomes" id="UP001230207">
    <property type="component" value="Unassembled WGS sequence"/>
</dbReference>
<comment type="caution">
    <text evidence="2">The sequence shown here is derived from an EMBL/GenBank/DDBJ whole genome shotgun (WGS) entry which is preliminary data.</text>
</comment>
<keyword evidence="3" id="KW-1185">Reference proteome</keyword>
<proteinExistence type="predicted"/>
<evidence type="ECO:0000313" key="3">
    <source>
        <dbReference type="Proteomes" id="UP001230207"/>
    </source>
</evidence>
<keyword evidence="1" id="KW-0472">Membrane</keyword>
<sequence length="93" mass="10251">MSNQTKSLLISFGCAFAILFITGLIAGAHRVFDVGPEIFSLAMQLFVLLFSIYAATRNRTSPTQKKRTAVRASMSISATNGKDFQTDVRRYAL</sequence>
<dbReference type="EMBL" id="JAUSVF010000001">
    <property type="protein sequence ID" value="MDQ0320012.1"/>
    <property type="molecule type" value="Genomic_DNA"/>
</dbReference>
<accession>A0ABU0BPX0</accession>
<organism evidence="2 3">
    <name type="scientific">Pararhizobium capsulatum DSM 1112</name>
    <dbReference type="NCBI Taxonomy" id="1121113"/>
    <lineage>
        <taxon>Bacteria</taxon>
        <taxon>Pseudomonadati</taxon>
        <taxon>Pseudomonadota</taxon>
        <taxon>Alphaproteobacteria</taxon>
        <taxon>Hyphomicrobiales</taxon>
        <taxon>Rhizobiaceae</taxon>
        <taxon>Rhizobium/Agrobacterium group</taxon>
        <taxon>Pararhizobium</taxon>
    </lineage>
</organism>
<feature type="transmembrane region" description="Helical" evidence="1">
    <location>
        <begin position="38"/>
        <end position="56"/>
    </location>
</feature>
<evidence type="ECO:0000256" key="1">
    <source>
        <dbReference type="SAM" id="Phobius"/>
    </source>
</evidence>
<keyword evidence="1" id="KW-0812">Transmembrane</keyword>
<gene>
    <name evidence="2" type="ORF">QO002_002150</name>
</gene>
<name>A0ABU0BPX0_9HYPH</name>
<protein>
    <submittedName>
        <fullName evidence="2">Uncharacterized protein</fullName>
    </submittedName>
</protein>
<evidence type="ECO:0000313" key="2">
    <source>
        <dbReference type="EMBL" id="MDQ0320012.1"/>
    </source>
</evidence>
<reference evidence="2 3" key="1">
    <citation type="submission" date="2023-07" db="EMBL/GenBank/DDBJ databases">
        <title>Genomic Encyclopedia of Type Strains, Phase IV (KMG-IV): sequencing the most valuable type-strain genomes for metagenomic binning, comparative biology and taxonomic classification.</title>
        <authorList>
            <person name="Goeker M."/>
        </authorList>
    </citation>
    <scope>NUCLEOTIDE SEQUENCE [LARGE SCALE GENOMIC DNA]</scope>
    <source>
        <strain evidence="2 3">DSM 1112</strain>
    </source>
</reference>
<keyword evidence="1" id="KW-1133">Transmembrane helix</keyword>